<dbReference type="EMBL" id="JAHOEF010000012">
    <property type="protein sequence ID" value="MBV3382222.1"/>
    <property type="molecule type" value="Genomic_DNA"/>
</dbReference>
<dbReference type="RefSeq" id="WP_217747215.1">
    <property type="nucleotide sequence ID" value="NZ_JAHOEB010000013.1"/>
</dbReference>
<evidence type="ECO:0000256" key="3">
    <source>
        <dbReference type="ARBA" id="ARBA00022692"/>
    </source>
</evidence>
<evidence type="ECO:0000256" key="6">
    <source>
        <dbReference type="SAM" id="Phobius"/>
    </source>
</evidence>
<feature type="domain" description="RDD" evidence="7">
    <location>
        <begin position="9"/>
        <end position="175"/>
    </location>
</feature>
<evidence type="ECO:0000313" key="11">
    <source>
        <dbReference type="Proteomes" id="UP001197492"/>
    </source>
</evidence>
<keyword evidence="2" id="KW-1003">Cell membrane</keyword>
<organism evidence="8 10">
    <name type="scientific">Catenibacterium mitsuokai</name>
    <dbReference type="NCBI Taxonomy" id="100886"/>
    <lineage>
        <taxon>Bacteria</taxon>
        <taxon>Bacillati</taxon>
        <taxon>Bacillota</taxon>
        <taxon>Erysipelotrichia</taxon>
        <taxon>Erysipelotrichales</taxon>
        <taxon>Coprobacillaceae</taxon>
        <taxon>Catenibacterium</taxon>
    </lineage>
</organism>
<dbReference type="GO" id="GO:0005886">
    <property type="term" value="C:plasma membrane"/>
    <property type="evidence" value="ECO:0007669"/>
    <property type="project" value="UniProtKB-SubCell"/>
</dbReference>
<comment type="subcellular location">
    <subcellularLocation>
        <location evidence="1">Cell membrane</location>
        <topology evidence="1">Multi-pass membrane protein</topology>
    </subcellularLocation>
</comment>
<evidence type="ECO:0000313" key="9">
    <source>
        <dbReference type="EMBL" id="MBV3392280.1"/>
    </source>
</evidence>
<dbReference type="Proteomes" id="UP001197492">
    <property type="component" value="Unassembled WGS sequence"/>
</dbReference>
<reference evidence="8 11" key="1">
    <citation type="submission" date="2021-06" db="EMBL/GenBank/DDBJ databases">
        <title>Collection of gut derived symbiotic bacterial strains cultured from healthy donors.</title>
        <authorList>
            <person name="Lin H."/>
            <person name="Littmann E."/>
            <person name="Pamer E.G."/>
        </authorList>
    </citation>
    <scope>NUCLEOTIDE SEQUENCE</scope>
    <source>
        <strain evidence="9 11">MSK.21.70</strain>
        <strain evidence="8">MSK.21.82</strain>
    </source>
</reference>
<evidence type="ECO:0000256" key="2">
    <source>
        <dbReference type="ARBA" id="ARBA00022475"/>
    </source>
</evidence>
<dbReference type="Proteomes" id="UP001196408">
    <property type="component" value="Unassembled WGS sequence"/>
</dbReference>
<evidence type="ECO:0000256" key="4">
    <source>
        <dbReference type="ARBA" id="ARBA00022989"/>
    </source>
</evidence>
<keyword evidence="4 6" id="KW-1133">Transmembrane helix</keyword>
<sequence>MKKQQQTIASLPRRFGAYLLDWYIGALFTSFPIAIVSQKIYGTMKNQNLLEYPHQLGLICGLLALLGAIIYYVIIPLVINKGQTIGKRICHIKIVKSDGKDVGLKELLLREVLGAIIIEGVLYSASTILHQVLQISLGISLVKPMMYVGFVITIVSAILCLVNKKEHLALHDYLARTKVVNFS</sequence>
<evidence type="ECO:0000256" key="1">
    <source>
        <dbReference type="ARBA" id="ARBA00004651"/>
    </source>
</evidence>
<dbReference type="InterPro" id="IPR051791">
    <property type="entry name" value="Pra-immunoreactive"/>
</dbReference>
<feature type="transmembrane region" description="Helical" evidence="6">
    <location>
        <begin position="145"/>
        <end position="162"/>
    </location>
</feature>
<dbReference type="PANTHER" id="PTHR36115">
    <property type="entry name" value="PROLINE-RICH ANTIGEN HOMOLOG-RELATED"/>
    <property type="match status" value="1"/>
</dbReference>
<feature type="transmembrane region" description="Helical" evidence="6">
    <location>
        <begin position="56"/>
        <end position="79"/>
    </location>
</feature>
<evidence type="ECO:0000259" key="7">
    <source>
        <dbReference type="Pfam" id="PF06271"/>
    </source>
</evidence>
<evidence type="ECO:0000256" key="5">
    <source>
        <dbReference type="ARBA" id="ARBA00023136"/>
    </source>
</evidence>
<accession>A0AAW4MSI5</accession>
<evidence type="ECO:0000313" key="8">
    <source>
        <dbReference type="EMBL" id="MBV3382222.1"/>
    </source>
</evidence>
<dbReference type="InterPro" id="IPR010432">
    <property type="entry name" value="RDD"/>
</dbReference>
<gene>
    <name evidence="8" type="ORF">KSV97_03060</name>
    <name evidence="9" type="ORF">KSW06_03240</name>
</gene>
<dbReference type="GeneID" id="301322994"/>
<keyword evidence="5 6" id="KW-0472">Membrane</keyword>
<protein>
    <submittedName>
        <fullName evidence="8">RDD family protein</fullName>
    </submittedName>
</protein>
<comment type="caution">
    <text evidence="8">The sequence shown here is derived from an EMBL/GenBank/DDBJ whole genome shotgun (WGS) entry which is preliminary data.</text>
</comment>
<evidence type="ECO:0000313" key="10">
    <source>
        <dbReference type="Proteomes" id="UP001196408"/>
    </source>
</evidence>
<proteinExistence type="predicted"/>
<keyword evidence="3 6" id="KW-0812">Transmembrane</keyword>
<feature type="transmembrane region" description="Helical" evidence="6">
    <location>
        <begin position="112"/>
        <end position="133"/>
    </location>
</feature>
<dbReference type="Pfam" id="PF06271">
    <property type="entry name" value="RDD"/>
    <property type="match status" value="1"/>
</dbReference>
<keyword evidence="11" id="KW-1185">Reference proteome</keyword>
<name>A0AAW4MSI5_9FIRM</name>
<dbReference type="AlphaFoldDB" id="A0AAW4MSI5"/>
<dbReference type="EMBL" id="JAHOEL010000013">
    <property type="protein sequence ID" value="MBV3392280.1"/>
    <property type="molecule type" value="Genomic_DNA"/>
</dbReference>
<feature type="transmembrane region" description="Helical" evidence="6">
    <location>
        <begin position="15"/>
        <end position="36"/>
    </location>
</feature>